<comment type="cofactor">
    <cofactor evidence="2">
        <name>Zn(2+)</name>
        <dbReference type="ChEBI" id="CHEBI:29105"/>
    </cofactor>
    <text evidence="2">Binds 2 Zn(2+) ions per subunit. One is catalytic and the other provides a structural contribution.</text>
</comment>
<evidence type="ECO:0000313" key="4">
    <source>
        <dbReference type="Proteomes" id="UP000245539"/>
    </source>
</evidence>
<feature type="binding site" evidence="2">
    <location>
        <position position="103"/>
    </location>
    <ligand>
        <name>Zn(2+)</name>
        <dbReference type="ChEBI" id="CHEBI:29105"/>
        <label>2</label>
    </ligand>
</feature>
<dbReference type="InterPro" id="IPR050246">
    <property type="entry name" value="Class_II_FBP_aldolase"/>
</dbReference>
<dbReference type="EMBL" id="QGKM01000064">
    <property type="protein sequence ID" value="PWQ93305.1"/>
    <property type="molecule type" value="Genomic_DNA"/>
</dbReference>
<feature type="binding site" evidence="2">
    <location>
        <position position="133"/>
    </location>
    <ligand>
        <name>Zn(2+)</name>
        <dbReference type="ChEBI" id="CHEBI:29105"/>
        <label>2</label>
    </ligand>
</feature>
<dbReference type="RefSeq" id="WP_109839006.1">
    <property type="nucleotide sequence ID" value="NZ_QGKM01000064.1"/>
</dbReference>
<dbReference type="PANTHER" id="PTHR30304">
    <property type="entry name" value="D-TAGATOSE-1,6-BISPHOSPHATE ALDOLASE"/>
    <property type="match status" value="1"/>
</dbReference>
<dbReference type="PIRSF" id="PIRSF001359">
    <property type="entry name" value="F_bP_aldolase_II"/>
    <property type="match status" value="1"/>
</dbReference>
<dbReference type="InterPro" id="IPR013785">
    <property type="entry name" value="Aldolase_TIM"/>
</dbReference>
<evidence type="ECO:0000256" key="2">
    <source>
        <dbReference type="PIRSR" id="PIRSR001359-3"/>
    </source>
</evidence>
<dbReference type="Proteomes" id="UP000245539">
    <property type="component" value="Unassembled WGS sequence"/>
</dbReference>
<accession>A0A317C3T1</accession>
<feature type="binding site" evidence="2">
    <location>
        <position position="82"/>
    </location>
    <ligand>
        <name>Zn(2+)</name>
        <dbReference type="ChEBI" id="CHEBI:29105"/>
        <label>1</label>
        <note>catalytic</note>
    </ligand>
</feature>
<dbReference type="InterPro" id="IPR000771">
    <property type="entry name" value="FBA_II"/>
</dbReference>
<dbReference type="AlphaFoldDB" id="A0A317C3T1"/>
<organism evidence="3 4">
    <name type="scientific">Leucothrix pacifica</name>
    <dbReference type="NCBI Taxonomy" id="1247513"/>
    <lineage>
        <taxon>Bacteria</taxon>
        <taxon>Pseudomonadati</taxon>
        <taxon>Pseudomonadota</taxon>
        <taxon>Gammaproteobacteria</taxon>
        <taxon>Thiotrichales</taxon>
        <taxon>Thiotrichaceae</taxon>
        <taxon>Leucothrix</taxon>
    </lineage>
</organism>
<evidence type="ECO:0000256" key="1">
    <source>
        <dbReference type="PIRSR" id="PIRSR001359-1"/>
    </source>
</evidence>
<sequence length="285" mass="31219">MLVSLSEILPEASQSKSAVACINVFGFEDALAITDVAESLNLPVIMATNKDMVDMLGVETLAGMLLPIIQRSSARICLHLDHCYEESTVYQAMHAGYSSVMFDGSQLPLADNIQRTRQVVDVAHALGVSVEGEIGSVPYDEGRDHIQSIYTEPEQAAAYASESGIDAVAVAVGNVHRLKAPGCEIDYPRLAQIESLVEIPLVIHGTSGIHEPDIIRLKQSRIAKFNVGTSLRQVIGNSLRAAMHAEPEQFDRSHFMRQIQPAVRDEIERIMLLLAEDKTDKEDTQ</sequence>
<feature type="binding site" evidence="2">
    <location>
        <position position="204"/>
    </location>
    <ligand>
        <name>Zn(2+)</name>
        <dbReference type="ChEBI" id="CHEBI:29105"/>
        <label>1</label>
        <note>catalytic</note>
    </ligand>
</feature>
<keyword evidence="2" id="KW-0479">Metal-binding</keyword>
<dbReference type="GO" id="GO:0005975">
    <property type="term" value="P:carbohydrate metabolic process"/>
    <property type="evidence" value="ECO:0007669"/>
    <property type="project" value="InterPro"/>
</dbReference>
<evidence type="ECO:0000313" key="3">
    <source>
        <dbReference type="EMBL" id="PWQ93305.1"/>
    </source>
</evidence>
<reference evidence="3 4" key="1">
    <citation type="submission" date="2018-05" db="EMBL/GenBank/DDBJ databases">
        <title>Leucothrix arctica sp. nov., isolated from Arctic seawater.</title>
        <authorList>
            <person name="Choi A."/>
            <person name="Baek K."/>
        </authorList>
    </citation>
    <scope>NUCLEOTIDE SEQUENCE [LARGE SCALE GENOMIC DNA]</scope>
    <source>
        <strain evidence="3 4">JCM 18388</strain>
    </source>
</reference>
<comment type="caution">
    <text evidence="3">The sequence shown here is derived from an EMBL/GenBank/DDBJ whole genome shotgun (WGS) entry which is preliminary data.</text>
</comment>
<keyword evidence="2" id="KW-0862">Zinc</keyword>
<dbReference type="GO" id="GO:0008270">
    <property type="term" value="F:zinc ion binding"/>
    <property type="evidence" value="ECO:0007669"/>
    <property type="project" value="InterPro"/>
</dbReference>
<proteinExistence type="predicted"/>
<dbReference type="SUPFAM" id="SSF51569">
    <property type="entry name" value="Aldolase"/>
    <property type="match status" value="1"/>
</dbReference>
<dbReference type="Pfam" id="PF01116">
    <property type="entry name" value="F_bP_aldolase"/>
    <property type="match status" value="1"/>
</dbReference>
<name>A0A317C3T1_9GAMM</name>
<dbReference type="OrthoDB" id="9803995at2"/>
<dbReference type="CDD" id="cd00947">
    <property type="entry name" value="TBP_aldolase_IIB"/>
    <property type="match status" value="1"/>
</dbReference>
<dbReference type="PANTHER" id="PTHR30304:SF0">
    <property type="entry name" value="D-TAGATOSE-1,6-BISPHOSPHATE ALDOLASE SUBUNIT GATY-RELATED"/>
    <property type="match status" value="1"/>
</dbReference>
<gene>
    <name evidence="3" type="ORF">DKW60_17750</name>
</gene>
<protein>
    <submittedName>
        <fullName evidence="3">Fructose-bisphosphate aldolase</fullName>
    </submittedName>
</protein>
<keyword evidence="4" id="KW-1185">Reference proteome</keyword>
<dbReference type="GO" id="GO:0016832">
    <property type="term" value="F:aldehyde-lyase activity"/>
    <property type="evidence" value="ECO:0007669"/>
    <property type="project" value="InterPro"/>
</dbReference>
<dbReference type="Gene3D" id="3.20.20.70">
    <property type="entry name" value="Aldolase class I"/>
    <property type="match status" value="1"/>
</dbReference>
<feature type="binding site" evidence="2">
    <location>
        <position position="176"/>
    </location>
    <ligand>
        <name>Zn(2+)</name>
        <dbReference type="ChEBI" id="CHEBI:29105"/>
        <label>1</label>
        <note>catalytic</note>
    </ligand>
</feature>
<feature type="active site" description="Proton donor" evidence="1">
    <location>
        <position position="81"/>
    </location>
</feature>